<dbReference type="Proteomes" id="UP001163115">
    <property type="component" value="Chromosome"/>
</dbReference>
<keyword evidence="3" id="KW-1185">Reference proteome</keyword>
<evidence type="ECO:0008006" key="4">
    <source>
        <dbReference type="Google" id="ProtNLM"/>
    </source>
</evidence>
<keyword evidence="1" id="KW-0732">Signal</keyword>
<evidence type="ECO:0000313" key="2">
    <source>
        <dbReference type="EMBL" id="WAJ23897.1"/>
    </source>
</evidence>
<dbReference type="PROSITE" id="PS51257">
    <property type="entry name" value="PROKAR_LIPOPROTEIN"/>
    <property type="match status" value="1"/>
</dbReference>
<evidence type="ECO:0000313" key="3">
    <source>
        <dbReference type="Proteomes" id="UP001163115"/>
    </source>
</evidence>
<dbReference type="Gene3D" id="2.50.20.20">
    <property type="match status" value="1"/>
</dbReference>
<feature type="signal peptide" evidence="1">
    <location>
        <begin position="1"/>
        <end position="19"/>
    </location>
</feature>
<name>A0ABY7ABM4_9FIRM</name>
<feature type="chain" id="PRO_5047391050" description="Lipoprotein" evidence="1">
    <location>
        <begin position="20"/>
        <end position="256"/>
    </location>
</feature>
<sequence length="256" mass="28101">MKKTLTMLLAFAMAFSVTACGGAKSAKTIYDEATKKTSELTSMDVTSTVNTEMTQGEQKTDMKMNLDMKIADINTESMRYSASGTTSVMGQDLDISMYYENGYYYMTSMGQKIKYAMDLDKMMEQVKQSTEGASLDSSYMKDITAKKDGDNQVITFTVDAQKMDTYVKDLMSQMGTDLDGVTYSIKEVKGEATVNKDGYFSKSKINMSLEMTAQGETISMVMDTDAVYNNPGQAVEVTAPDLEGYTEVDPSALGGQ</sequence>
<dbReference type="EMBL" id="CP113524">
    <property type="protein sequence ID" value="WAJ23897.1"/>
    <property type="molecule type" value="Genomic_DNA"/>
</dbReference>
<reference evidence="2" key="1">
    <citation type="submission" date="2022-11" db="EMBL/GenBank/DDBJ databases">
        <title>Lacrimispora xylanolytica sy1, complete genome.</title>
        <authorList>
            <person name="Choi S."/>
        </authorList>
    </citation>
    <scope>NUCLEOTIDE SEQUENCE</scope>
    <source>
        <strain evidence="2">Sy1</strain>
    </source>
</reference>
<dbReference type="Pfam" id="PF20316">
    <property type="entry name" value="DUF6612"/>
    <property type="match status" value="1"/>
</dbReference>
<proteinExistence type="predicted"/>
<evidence type="ECO:0000256" key="1">
    <source>
        <dbReference type="SAM" id="SignalP"/>
    </source>
</evidence>
<dbReference type="InterPro" id="IPR046720">
    <property type="entry name" value="DUF6612"/>
</dbReference>
<accession>A0ABY7ABM4</accession>
<gene>
    <name evidence="2" type="ORF">OW255_20495</name>
</gene>
<protein>
    <recommendedName>
        <fullName evidence="4">Lipoprotein</fullName>
    </recommendedName>
</protein>
<organism evidence="2 3">
    <name type="scientific">Lacrimispora xylanolytica</name>
    <dbReference type="NCBI Taxonomy" id="29375"/>
    <lineage>
        <taxon>Bacteria</taxon>
        <taxon>Bacillati</taxon>
        <taxon>Bacillota</taxon>
        <taxon>Clostridia</taxon>
        <taxon>Lachnospirales</taxon>
        <taxon>Lachnospiraceae</taxon>
        <taxon>Lacrimispora</taxon>
    </lineage>
</organism>
<dbReference type="RefSeq" id="WP_051464710.1">
    <property type="nucleotide sequence ID" value="NZ_CP113524.1"/>
</dbReference>